<dbReference type="InterPro" id="IPR019405">
    <property type="entry name" value="Lactonase_7-beta_prop"/>
</dbReference>
<dbReference type="AlphaFoldDB" id="A0A3N2S523"/>
<comment type="similarity">
    <text evidence="1">Belongs to the cycloisomerase 2 family.</text>
</comment>
<dbReference type="GO" id="GO:0005829">
    <property type="term" value="C:cytosol"/>
    <property type="evidence" value="ECO:0007669"/>
    <property type="project" value="TreeGrafter"/>
</dbReference>
<keyword evidence="2" id="KW-0119">Carbohydrate metabolism</keyword>
<accession>A0A3N2S523</accession>
<dbReference type="InterPro" id="IPR050282">
    <property type="entry name" value="Cycloisomerase_2"/>
</dbReference>
<dbReference type="PANTHER" id="PTHR30344">
    <property type="entry name" value="6-PHOSPHOGLUCONOLACTONASE-RELATED"/>
    <property type="match status" value="1"/>
</dbReference>
<dbReference type="PANTHER" id="PTHR30344:SF1">
    <property type="entry name" value="6-PHOSPHOGLUCONOLACTONASE"/>
    <property type="match status" value="1"/>
</dbReference>
<gene>
    <name evidence="4" type="ORF">EB837_09960</name>
</gene>
<dbReference type="OrthoDB" id="9790815at2"/>
<dbReference type="InterPro" id="IPR011048">
    <property type="entry name" value="Haem_d1_sf"/>
</dbReference>
<dbReference type="EMBL" id="RHFN01000008">
    <property type="protein sequence ID" value="ROU14785.1"/>
    <property type="molecule type" value="Genomic_DNA"/>
</dbReference>
<keyword evidence="3" id="KW-0732">Signal</keyword>
<evidence type="ECO:0000313" key="4">
    <source>
        <dbReference type="EMBL" id="ROU14785.1"/>
    </source>
</evidence>
<dbReference type="RefSeq" id="WP_123651108.1">
    <property type="nucleotide sequence ID" value="NZ_RHFN01000008.1"/>
</dbReference>
<evidence type="ECO:0000256" key="1">
    <source>
        <dbReference type="ARBA" id="ARBA00005564"/>
    </source>
</evidence>
<dbReference type="SUPFAM" id="SSF51004">
    <property type="entry name" value="C-terminal (heme d1) domain of cytochrome cd1-nitrite reductase"/>
    <property type="match status" value="1"/>
</dbReference>
<comment type="caution">
    <text evidence="4">The sequence shown here is derived from an EMBL/GenBank/DDBJ whole genome shotgun (WGS) entry which is preliminary data.</text>
</comment>
<sequence length="383" mass="40767">MPTARHLLVASLSLLAASAAAQTQYAWVGTYNPNGEGLYRFTVDGKTGELRDKALVSSLPNVAQLTVSQDGKTLYAASEVEKGVVQAWRIAANGELSELNQVASGGAGPVYLSLTPDGRHLLVANYVSGSIAVLPVKEDGSLGDAVDVHQDQGPAGAARPAAAAEGSFAVSDHNGPHAHMISADPSGKFVFSTDLGLDRIYQYRMDSASGKLTPNDPPFIAASSAGAGPRHFVFTPAGDGLWLINEEASTLTFYHLDKQSGLLREGKTVSALPKEFKGTSFAAGLVLSQDGKQLYVANRLHNSIAHFTVMADGSLKHQDDIWTRGDYPRTLTLDKQGHWLYVMNQRSDNITRFSVAPKDGKLTFSPDYTPVGSPSQMVISAQP</sequence>
<dbReference type="Gene3D" id="2.130.10.10">
    <property type="entry name" value="YVTN repeat-like/Quinoprotein amine dehydrogenase"/>
    <property type="match status" value="1"/>
</dbReference>
<dbReference type="Pfam" id="PF10282">
    <property type="entry name" value="Lactonase"/>
    <property type="match status" value="1"/>
</dbReference>
<reference evidence="4 5" key="1">
    <citation type="submission" date="2018-10" db="EMBL/GenBank/DDBJ databases">
        <title>Horizontal transference of carbapenem resistance between Klebsiella pneumoniae and Kluyvera ascorbata during abdominal infection: a case report.</title>
        <authorList>
            <person name="Raro O.H.F."/>
            <person name="Lima-Morales D."/>
            <person name="Barth A.L."/>
            <person name="Paim T.G.S."/>
            <person name="Mott M.P."/>
            <person name="Riche C.V.W."/>
            <person name="Teixeira U.F."/>
            <person name="Waechter F."/>
            <person name="Dias C.A.G."/>
        </authorList>
    </citation>
    <scope>NUCLEOTIDE SEQUENCE [LARGE SCALE GENOMIC DNA]</scope>
    <source>
        <strain evidence="4 5">OT2</strain>
    </source>
</reference>
<dbReference type="GO" id="GO:0006006">
    <property type="term" value="P:glucose metabolic process"/>
    <property type="evidence" value="ECO:0007669"/>
    <property type="project" value="UniProtKB-KW"/>
</dbReference>
<organism evidence="4 5">
    <name type="scientific">Kluyvera ascorbata</name>
    <dbReference type="NCBI Taxonomy" id="51288"/>
    <lineage>
        <taxon>Bacteria</taxon>
        <taxon>Pseudomonadati</taxon>
        <taxon>Pseudomonadota</taxon>
        <taxon>Gammaproteobacteria</taxon>
        <taxon>Enterobacterales</taxon>
        <taxon>Enterobacteriaceae</taxon>
        <taxon>Kluyvera</taxon>
    </lineage>
</organism>
<feature type="chain" id="PRO_5018189285" evidence="3">
    <location>
        <begin position="22"/>
        <end position="383"/>
    </location>
</feature>
<evidence type="ECO:0000256" key="3">
    <source>
        <dbReference type="SAM" id="SignalP"/>
    </source>
</evidence>
<evidence type="ECO:0000313" key="5">
    <source>
        <dbReference type="Proteomes" id="UP000268051"/>
    </source>
</evidence>
<protein>
    <submittedName>
        <fullName evidence="4">Lactonase family protein</fullName>
    </submittedName>
</protein>
<proteinExistence type="inferred from homology"/>
<dbReference type="GO" id="GO:0017057">
    <property type="term" value="F:6-phosphogluconolactonase activity"/>
    <property type="evidence" value="ECO:0007669"/>
    <property type="project" value="TreeGrafter"/>
</dbReference>
<dbReference type="InterPro" id="IPR015943">
    <property type="entry name" value="WD40/YVTN_repeat-like_dom_sf"/>
</dbReference>
<keyword evidence="2" id="KW-0313">Glucose metabolism</keyword>
<evidence type="ECO:0000256" key="2">
    <source>
        <dbReference type="ARBA" id="ARBA00022526"/>
    </source>
</evidence>
<name>A0A3N2S523_9ENTR</name>
<feature type="signal peptide" evidence="3">
    <location>
        <begin position="1"/>
        <end position="21"/>
    </location>
</feature>
<dbReference type="Proteomes" id="UP000268051">
    <property type="component" value="Unassembled WGS sequence"/>
</dbReference>